<dbReference type="AlphaFoldDB" id="A0A0B2R568"/>
<dbReference type="InterPro" id="IPR011009">
    <property type="entry name" value="Kinase-like_dom_sf"/>
</dbReference>
<dbReference type="GO" id="GO:0004674">
    <property type="term" value="F:protein serine/threonine kinase activity"/>
    <property type="evidence" value="ECO:0007669"/>
    <property type="project" value="TreeGrafter"/>
</dbReference>
<keyword evidence="2 3" id="KW-0067">ATP-binding</keyword>
<dbReference type="GO" id="GO:0004714">
    <property type="term" value="F:transmembrane receptor protein tyrosine kinase activity"/>
    <property type="evidence" value="ECO:0007669"/>
    <property type="project" value="UniProtKB-EC"/>
</dbReference>
<gene>
    <name evidence="4" type="ORF">glysoja_048389</name>
</gene>
<reference evidence="4" key="1">
    <citation type="submission" date="2014-07" db="EMBL/GenBank/DDBJ databases">
        <title>Identification of a novel salt tolerance gene in wild soybean by whole-genome sequencing.</title>
        <authorList>
            <person name="Lam H.-M."/>
            <person name="Qi X."/>
            <person name="Li M.-W."/>
            <person name="Liu X."/>
            <person name="Xie M."/>
            <person name="Ni M."/>
            <person name="Xu X."/>
        </authorList>
    </citation>
    <scope>NUCLEOTIDE SEQUENCE [LARGE SCALE GENOMIC DNA]</scope>
    <source>
        <tissue evidence="4">Root</tissue>
    </source>
</reference>
<evidence type="ECO:0000256" key="1">
    <source>
        <dbReference type="ARBA" id="ARBA00022741"/>
    </source>
</evidence>
<feature type="binding site" evidence="3">
    <location>
        <position position="88"/>
    </location>
    <ligand>
        <name>ATP</name>
        <dbReference type="ChEBI" id="CHEBI:30616"/>
    </ligand>
</feature>
<dbReference type="InterPro" id="IPR017441">
    <property type="entry name" value="Protein_kinase_ATP_BS"/>
</dbReference>
<protein>
    <submittedName>
        <fullName evidence="4">Wall-associated receptor kinase-like 2</fullName>
        <ecNumber evidence="4">2.7.10.1</ecNumber>
    </submittedName>
</protein>
<organism evidence="4">
    <name type="scientific">Glycine soja</name>
    <name type="common">Wild soybean</name>
    <dbReference type="NCBI Taxonomy" id="3848"/>
    <lineage>
        <taxon>Eukaryota</taxon>
        <taxon>Viridiplantae</taxon>
        <taxon>Streptophyta</taxon>
        <taxon>Embryophyta</taxon>
        <taxon>Tracheophyta</taxon>
        <taxon>Spermatophyta</taxon>
        <taxon>Magnoliopsida</taxon>
        <taxon>eudicotyledons</taxon>
        <taxon>Gunneridae</taxon>
        <taxon>Pentapetalae</taxon>
        <taxon>rosids</taxon>
        <taxon>fabids</taxon>
        <taxon>Fabales</taxon>
        <taxon>Fabaceae</taxon>
        <taxon>Papilionoideae</taxon>
        <taxon>50 kb inversion clade</taxon>
        <taxon>NPAAA clade</taxon>
        <taxon>indigoferoid/millettioid clade</taxon>
        <taxon>Phaseoleae</taxon>
        <taxon>Glycine</taxon>
        <taxon>Glycine subgen. Soja</taxon>
    </lineage>
</organism>
<proteinExistence type="predicted"/>
<keyword evidence="1 3" id="KW-0547">Nucleotide-binding</keyword>
<dbReference type="SUPFAM" id="SSF56112">
    <property type="entry name" value="Protein kinase-like (PK-like)"/>
    <property type="match status" value="1"/>
</dbReference>
<keyword evidence="4" id="KW-0418">Kinase</keyword>
<keyword evidence="4" id="KW-0808">Transferase</keyword>
<evidence type="ECO:0000313" key="4">
    <source>
        <dbReference type="EMBL" id="KHN27319.1"/>
    </source>
</evidence>
<accession>A0A0B2R568</accession>
<evidence type="ECO:0000256" key="2">
    <source>
        <dbReference type="ARBA" id="ARBA00022840"/>
    </source>
</evidence>
<dbReference type="PROSITE" id="PS00107">
    <property type="entry name" value="PROTEIN_KINASE_ATP"/>
    <property type="match status" value="1"/>
</dbReference>
<keyword evidence="4" id="KW-0675">Receptor</keyword>
<dbReference type="EC" id="2.7.10.1" evidence="4"/>
<dbReference type="GO" id="GO:0007166">
    <property type="term" value="P:cell surface receptor signaling pathway"/>
    <property type="evidence" value="ECO:0007669"/>
    <property type="project" value="InterPro"/>
</dbReference>
<dbReference type="Gene3D" id="3.30.200.20">
    <property type="entry name" value="Phosphorylase Kinase, domain 1"/>
    <property type="match status" value="1"/>
</dbReference>
<sequence length="104" mass="11909">MRKSSRPKMISRISCVCKSWKWCKLYVLLSFGEKFSSYGNGEMAKLFTTEELLRATNNYNRSRFLGQGGYGTVYKGMLPDGTIVAVKKSKEIERNHSFIILVLN</sequence>
<dbReference type="Proteomes" id="UP000053555">
    <property type="component" value="Unassembled WGS sequence"/>
</dbReference>
<evidence type="ECO:0000256" key="3">
    <source>
        <dbReference type="PROSITE-ProRule" id="PRU10141"/>
    </source>
</evidence>
<dbReference type="GO" id="GO:0005524">
    <property type="term" value="F:ATP binding"/>
    <property type="evidence" value="ECO:0007669"/>
    <property type="project" value="UniProtKB-UniRule"/>
</dbReference>
<dbReference type="GO" id="GO:0005886">
    <property type="term" value="C:plasma membrane"/>
    <property type="evidence" value="ECO:0007669"/>
    <property type="project" value="TreeGrafter"/>
</dbReference>
<dbReference type="PANTHER" id="PTHR27005:SF537">
    <property type="entry name" value="LYSM TYPE RECEPTOR KINASE"/>
    <property type="match status" value="1"/>
</dbReference>
<dbReference type="EMBL" id="KN653374">
    <property type="protein sequence ID" value="KHN27319.1"/>
    <property type="molecule type" value="Genomic_DNA"/>
</dbReference>
<name>A0A0B2R568_GLYSO</name>
<dbReference type="PANTHER" id="PTHR27005">
    <property type="entry name" value="WALL-ASSOCIATED RECEPTOR KINASE-LIKE 21"/>
    <property type="match status" value="1"/>
</dbReference>
<dbReference type="InterPro" id="IPR045274">
    <property type="entry name" value="WAK-like"/>
</dbReference>